<evidence type="ECO:0000256" key="1">
    <source>
        <dbReference type="SAM" id="Phobius"/>
    </source>
</evidence>
<gene>
    <name evidence="2" type="ORF">SCFA_160001</name>
</gene>
<organism evidence="2">
    <name type="scientific">anaerobic digester metagenome</name>
    <dbReference type="NCBI Taxonomy" id="1263854"/>
    <lineage>
        <taxon>unclassified sequences</taxon>
        <taxon>metagenomes</taxon>
        <taxon>ecological metagenomes</taxon>
    </lineage>
</organism>
<accession>A0A485LX19</accession>
<name>A0A485LX19_9ZZZZ</name>
<keyword evidence="1" id="KW-0812">Transmembrane</keyword>
<evidence type="ECO:0000313" key="2">
    <source>
        <dbReference type="EMBL" id="VFU13109.1"/>
    </source>
</evidence>
<dbReference type="AlphaFoldDB" id="A0A485LX19"/>
<keyword evidence="1" id="KW-0472">Membrane</keyword>
<reference evidence="2" key="1">
    <citation type="submission" date="2019-03" db="EMBL/GenBank/DDBJ databases">
        <authorList>
            <person name="Hao L."/>
        </authorList>
    </citation>
    <scope>NUCLEOTIDE SEQUENCE</scope>
</reference>
<dbReference type="EMBL" id="CAADRM010000068">
    <property type="protein sequence ID" value="VFU13109.1"/>
    <property type="molecule type" value="Genomic_DNA"/>
</dbReference>
<proteinExistence type="predicted"/>
<sequence length="44" mass="5101">MIFVGQGKSCLYSQIVWGPFSIVYITHISTRFIYEKGLPPVMHR</sequence>
<keyword evidence="1" id="KW-1133">Transmembrane helix</keyword>
<protein>
    <submittedName>
        <fullName evidence="2">Uncharacterized protein</fullName>
    </submittedName>
</protein>
<feature type="transmembrane region" description="Helical" evidence="1">
    <location>
        <begin position="15"/>
        <end position="34"/>
    </location>
</feature>